<accession>A0A3M5RAA2</accession>
<comment type="similarity">
    <text evidence="2">Belongs to the membrane fusion protein (MFP) (TC 8.A.1) family.</text>
</comment>
<dbReference type="GO" id="GO:0022857">
    <property type="term" value="F:transmembrane transporter activity"/>
    <property type="evidence" value="ECO:0007669"/>
    <property type="project" value="InterPro"/>
</dbReference>
<dbReference type="Pfam" id="PF25944">
    <property type="entry name" value="Beta-barrel_RND"/>
    <property type="match status" value="1"/>
</dbReference>
<feature type="domain" description="Multidrug resistance protein MdtA-like beta-barrel" evidence="7">
    <location>
        <begin position="213"/>
        <end position="296"/>
    </location>
</feature>
<dbReference type="SUPFAM" id="SSF111369">
    <property type="entry name" value="HlyD-like secretion proteins"/>
    <property type="match status" value="1"/>
</dbReference>
<evidence type="ECO:0000256" key="1">
    <source>
        <dbReference type="ARBA" id="ARBA00004519"/>
    </source>
</evidence>
<feature type="domain" description="Multidrug resistance protein MdtA-like barrel-sandwich hybrid" evidence="6">
    <location>
        <begin position="66"/>
        <end position="209"/>
    </location>
</feature>
<dbReference type="Gene3D" id="2.40.30.170">
    <property type="match status" value="1"/>
</dbReference>
<protein>
    <submittedName>
        <fullName evidence="9">Multidrug resistance protein, AcrA/AcrE family</fullName>
    </submittedName>
</protein>
<evidence type="ECO:0000259" key="5">
    <source>
        <dbReference type="Pfam" id="PF25876"/>
    </source>
</evidence>
<organism evidence="9 10">
    <name type="scientific">Pseudomonas syringae pv. coriandricola</name>
    <dbReference type="NCBI Taxonomy" id="264453"/>
    <lineage>
        <taxon>Bacteria</taxon>
        <taxon>Pseudomonadati</taxon>
        <taxon>Pseudomonadota</taxon>
        <taxon>Gammaproteobacteria</taxon>
        <taxon>Pseudomonadales</taxon>
        <taxon>Pseudomonadaceae</taxon>
        <taxon>Pseudomonas</taxon>
    </lineage>
</organism>
<dbReference type="GO" id="GO:0046677">
    <property type="term" value="P:response to antibiotic"/>
    <property type="evidence" value="ECO:0007669"/>
    <property type="project" value="TreeGrafter"/>
</dbReference>
<dbReference type="InterPro" id="IPR058625">
    <property type="entry name" value="MdtA-like_BSH"/>
</dbReference>
<dbReference type="Proteomes" id="UP000274212">
    <property type="component" value="Unassembled WGS sequence"/>
</dbReference>
<gene>
    <name evidence="9" type="ORF">ALP36_03617</name>
</gene>
<evidence type="ECO:0000259" key="7">
    <source>
        <dbReference type="Pfam" id="PF25944"/>
    </source>
</evidence>
<dbReference type="Gene3D" id="2.40.50.100">
    <property type="match status" value="1"/>
</dbReference>
<dbReference type="Gene3D" id="2.40.420.20">
    <property type="match status" value="1"/>
</dbReference>
<dbReference type="Pfam" id="PF25876">
    <property type="entry name" value="HH_MFP_RND"/>
    <property type="match status" value="1"/>
</dbReference>
<evidence type="ECO:0000256" key="2">
    <source>
        <dbReference type="ARBA" id="ARBA00009477"/>
    </source>
</evidence>
<dbReference type="Pfam" id="PF25917">
    <property type="entry name" value="BSH_RND"/>
    <property type="match status" value="1"/>
</dbReference>
<reference evidence="9 10" key="1">
    <citation type="submission" date="2018-08" db="EMBL/GenBank/DDBJ databases">
        <title>Recombination of ecologically and evolutionarily significant loci maintains genetic cohesion in the Pseudomonas syringae species complex.</title>
        <authorList>
            <person name="Dillon M."/>
            <person name="Thakur S."/>
            <person name="Almeida R.N.D."/>
            <person name="Weir B.S."/>
            <person name="Guttman D.S."/>
        </authorList>
    </citation>
    <scope>NUCLEOTIDE SEQUENCE [LARGE SCALE GENOMIC DNA]</scope>
    <source>
        <strain evidence="9 10">ICMP 9829</strain>
    </source>
</reference>
<proteinExistence type="inferred from homology"/>
<dbReference type="AlphaFoldDB" id="A0A3M5RAA2"/>
<feature type="region of interest" description="Disordered" evidence="4">
    <location>
        <begin position="366"/>
        <end position="387"/>
    </location>
</feature>
<evidence type="ECO:0000256" key="3">
    <source>
        <dbReference type="ARBA" id="ARBA00023054"/>
    </source>
</evidence>
<dbReference type="FunFam" id="2.40.420.20:FF:000001">
    <property type="entry name" value="Efflux RND transporter periplasmic adaptor subunit"/>
    <property type="match status" value="1"/>
</dbReference>
<dbReference type="InterPro" id="IPR058624">
    <property type="entry name" value="MdtA-like_HH"/>
</dbReference>
<dbReference type="Gene3D" id="1.10.287.470">
    <property type="entry name" value="Helix hairpin bin"/>
    <property type="match status" value="1"/>
</dbReference>
<dbReference type="PANTHER" id="PTHR30158">
    <property type="entry name" value="ACRA/E-RELATED COMPONENT OF DRUG EFFLUX TRANSPORTER"/>
    <property type="match status" value="1"/>
</dbReference>
<feature type="domain" description="Multidrug resistance protein MdtA-like C-terminal permuted SH3" evidence="8">
    <location>
        <begin position="304"/>
        <end position="363"/>
    </location>
</feature>
<dbReference type="Pfam" id="PF25967">
    <property type="entry name" value="RND-MFP_C"/>
    <property type="match status" value="1"/>
</dbReference>
<name>A0A3M5RAA2_9PSED</name>
<feature type="domain" description="Multidrug resistance protein MdtA-like alpha-helical hairpin" evidence="5">
    <location>
        <begin position="107"/>
        <end position="176"/>
    </location>
</feature>
<keyword evidence="3" id="KW-0175">Coiled coil</keyword>
<dbReference type="InterPro" id="IPR058627">
    <property type="entry name" value="MdtA-like_C"/>
</dbReference>
<sequence length="387" mass="41143">MMSNLSDWRVMPAIALLAALGLAGCEQKPQQDHAASAAPKEVEAIAVKAESFTVVDELPGRIEPVRVAQVRARVAGIVLTRNFEEGADVKAGAVLFQIDPAPFKAALSKAQGDLARTEATLFETQATVKRYESLVEIEAVSRQTFDTARSALQNAAAAKKSAQADVETARLDLGYATVRAPISGRIGRAMVTEGALVGQGETTLLATIQQLDPVYADFTQPVADALQMRAAIQEGRLPKGGEDALSLSVDGTDYQSSGTLLFTDVAVDRTTGQVSLRARFANPKGVLLPGMYVRVRTPQRVDANAILVPQRAVQRSSDGAARVLVIAQDGTAEARPVKTGAMQDSRWQITEGLKEGEQVIIGNMTGLNPGDKVVPKSPYAQQQAKAQ</sequence>
<comment type="caution">
    <text evidence="9">The sequence shown here is derived from an EMBL/GenBank/DDBJ whole genome shotgun (WGS) entry which is preliminary data.</text>
</comment>
<evidence type="ECO:0000259" key="6">
    <source>
        <dbReference type="Pfam" id="PF25917"/>
    </source>
</evidence>
<evidence type="ECO:0000259" key="8">
    <source>
        <dbReference type="Pfam" id="PF25967"/>
    </source>
</evidence>
<comment type="subcellular location">
    <subcellularLocation>
        <location evidence="1">Cell inner membrane</location>
        <topology evidence="1">Lipid-anchor</topology>
    </subcellularLocation>
</comment>
<dbReference type="EMBL" id="RBTT01000280">
    <property type="protein sequence ID" value="RMU05981.1"/>
    <property type="molecule type" value="Genomic_DNA"/>
</dbReference>
<dbReference type="InterPro" id="IPR006143">
    <property type="entry name" value="RND_pump_MFP"/>
</dbReference>
<dbReference type="InterPro" id="IPR058626">
    <property type="entry name" value="MdtA-like_b-barrel"/>
</dbReference>
<evidence type="ECO:0000313" key="10">
    <source>
        <dbReference type="Proteomes" id="UP000274212"/>
    </source>
</evidence>
<dbReference type="GO" id="GO:0005886">
    <property type="term" value="C:plasma membrane"/>
    <property type="evidence" value="ECO:0007669"/>
    <property type="project" value="UniProtKB-SubCell"/>
</dbReference>
<evidence type="ECO:0000313" key="9">
    <source>
        <dbReference type="EMBL" id="RMU05981.1"/>
    </source>
</evidence>
<dbReference type="NCBIfam" id="TIGR01730">
    <property type="entry name" value="RND_mfp"/>
    <property type="match status" value="1"/>
</dbReference>
<dbReference type="PANTHER" id="PTHR30158:SF24">
    <property type="entry name" value="HLYD FAMILY SECRETION PROTEIN"/>
    <property type="match status" value="1"/>
</dbReference>
<evidence type="ECO:0000256" key="4">
    <source>
        <dbReference type="SAM" id="MobiDB-lite"/>
    </source>
</evidence>